<dbReference type="InterPro" id="IPR038578">
    <property type="entry name" value="GT29-like_sf"/>
</dbReference>
<feature type="transmembrane region" description="Helical" evidence="12">
    <location>
        <begin position="103"/>
        <end position="121"/>
    </location>
</feature>
<evidence type="ECO:0000256" key="9">
    <source>
        <dbReference type="ARBA" id="ARBA00023136"/>
    </source>
</evidence>
<feature type="transmembrane region" description="Helical" evidence="12">
    <location>
        <begin position="133"/>
        <end position="157"/>
    </location>
</feature>
<dbReference type="Pfam" id="PF00777">
    <property type="entry name" value="Glyco_transf_29"/>
    <property type="match status" value="1"/>
</dbReference>
<evidence type="ECO:0000256" key="11">
    <source>
        <dbReference type="SAM" id="MobiDB-lite"/>
    </source>
</evidence>
<keyword evidence="8" id="KW-0333">Golgi apparatus</keyword>
<sequence length="440" mass="49278">MSLVNRTTVALCRASYYISLLGLKIPGALLVRASKSVHCLAFITFVWCPFLVYSHWVLLPGVREMRPDSAVLVWHVLTALWVTIPLLVVGTVILSVVHARGPFAAFLGALAAMLIFHSWVIPLLANTAFGGVLLHVLFAFFEDMPVVGWVWCLYHVVRLQRHIAKNQSGREPPFPAPRGENDRALIVGNAPTVVEGAPLGSTIDGFNLVVRFNSYSVSRPEYTGTKVGYHFCNGRMLPTNKDLQAVCPLFNASLTHAVYLFMPHMEEAQEIFANLTNAKVDAWFIDEEPILELRRKIGCRLWQIPTSGMVAIDAFLQQRKQVSLHGFNFFQGKKIHYFEESPTQLITSWLERFVTHDPSREKVWVQGLIQEGQVSFLAQETQKDNTAGEADGAAKVEEEILQDKVKKNSQDDEGESELRKRVPGLVQTLLKDGLPSQFSL</sequence>
<gene>
    <name evidence="13" type="ORF">BRAN1462_LOCUS3814</name>
</gene>
<dbReference type="GO" id="GO:0008373">
    <property type="term" value="F:sialyltransferase activity"/>
    <property type="evidence" value="ECO:0007669"/>
    <property type="project" value="InterPro"/>
</dbReference>
<evidence type="ECO:0000256" key="8">
    <source>
        <dbReference type="ARBA" id="ARBA00023034"/>
    </source>
</evidence>
<comment type="subcellular location">
    <subcellularLocation>
        <location evidence="1">Golgi apparatus membrane</location>
        <topology evidence="1">Single-pass type II membrane protein</topology>
    </subcellularLocation>
</comment>
<keyword evidence="7 12" id="KW-1133">Transmembrane helix</keyword>
<evidence type="ECO:0000256" key="10">
    <source>
        <dbReference type="ARBA" id="ARBA00023180"/>
    </source>
</evidence>
<dbReference type="EMBL" id="HBGW01005799">
    <property type="protein sequence ID" value="CAD9498227.1"/>
    <property type="molecule type" value="Transcribed_RNA"/>
</dbReference>
<dbReference type="AlphaFoldDB" id="A0A7S2MRB1"/>
<name>A0A7S2MRB1_9DINO</name>
<keyword evidence="5 12" id="KW-0812">Transmembrane</keyword>
<evidence type="ECO:0000256" key="4">
    <source>
        <dbReference type="ARBA" id="ARBA00022679"/>
    </source>
</evidence>
<feature type="transmembrane region" description="Helical" evidence="12">
    <location>
        <begin position="40"/>
        <end position="59"/>
    </location>
</feature>
<keyword evidence="3" id="KW-0328">Glycosyltransferase</keyword>
<dbReference type="GO" id="GO:0000139">
    <property type="term" value="C:Golgi membrane"/>
    <property type="evidence" value="ECO:0007669"/>
    <property type="project" value="UniProtKB-SubCell"/>
</dbReference>
<proteinExistence type="inferred from homology"/>
<keyword evidence="6" id="KW-0735">Signal-anchor</keyword>
<keyword evidence="9 12" id="KW-0472">Membrane</keyword>
<feature type="transmembrane region" description="Helical" evidence="12">
    <location>
        <begin position="71"/>
        <end position="96"/>
    </location>
</feature>
<dbReference type="InterPro" id="IPR001675">
    <property type="entry name" value="Glyco_trans_29"/>
</dbReference>
<organism evidence="13">
    <name type="scientific">Zooxanthella nutricula</name>
    <dbReference type="NCBI Taxonomy" id="1333877"/>
    <lineage>
        <taxon>Eukaryota</taxon>
        <taxon>Sar</taxon>
        <taxon>Alveolata</taxon>
        <taxon>Dinophyceae</taxon>
        <taxon>Peridiniales</taxon>
        <taxon>Peridiniales incertae sedis</taxon>
        <taxon>Zooxanthella</taxon>
    </lineage>
</organism>
<evidence type="ECO:0000256" key="3">
    <source>
        <dbReference type="ARBA" id="ARBA00022676"/>
    </source>
</evidence>
<evidence type="ECO:0000256" key="12">
    <source>
        <dbReference type="SAM" id="Phobius"/>
    </source>
</evidence>
<evidence type="ECO:0000256" key="7">
    <source>
        <dbReference type="ARBA" id="ARBA00022989"/>
    </source>
</evidence>
<comment type="similarity">
    <text evidence="2">Belongs to the glycosyltransferase 29 family.</text>
</comment>
<dbReference type="Gene3D" id="3.90.1480.20">
    <property type="entry name" value="Glycosyl transferase family 29"/>
    <property type="match status" value="1"/>
</dbReference>
<reference evidence="13" key="1">
    <citation type="submission" date="2021-01" db="EMBL/GenBank/DDBJ databases">
        <authorList>
            <person name="Corre E."/>
            <person name="Pelletier E."/>
            <person name="Niang G."/>
            <person name="Scheremetjew M."/>
            <person name="Finn R."/>
            <person name="Kale V."/>
            <person name="Holt S."/>
            <person name="Cochrane G."/>
            <person name="Meng A."/>
            <person name="Brown T."/>
            <person name="Cohen L."/>
        </authorList>
    </citation>
    <scope>NUCLEOTIDE SEQUENCE</scope>
    <source>
        <strain evidence="13">RCC3387</strain>
    </source>
</reference>
<keyword evidence="10" id="KW-0325">Glycoprotein</keyword>
<evidence type="ECO:0000313" key="13">
    <source>
        <dbReference type="EMBL" id="CAD9498227.1"/>
    </source>
</evidence>
<evidence type="ECO:0000256" key="2">
    <source>
        <dbReference type="ARBA" id="ARBA00006003"/>
    </source>
</evidence>
<feature type="region of interest" description="Disordered" evidence="11">
    <location>
        <begin position="400"/>
        <end position="420"/>
    </location>
</feature>
<evidence type="ECO:0000256" key="1">
    <source>
        <dbReference type="ARBA" id="ARBA00004323"/>
    </source>
</evidence>
<evidence type="ECO:0000256" key="5">
    <source>
        <dbReference type="ARBA" id="ARBA00022692"/>
    </source>
</evidence>
<protein>
    <submittedName>
        <fullName evidence="13">Uncharacterized protein</fullName>
    </submittedName>
</protein>
<accession>A0A7S2MRB1</accession>
<keyword evidence="4" id="KW-0808">Transferase</keyword>
<evidence type="ECO:0000256" key="6">
    <source>
        <dbReference type="ARBA" id="ARBA00022968"/>
    </source>
</evidence>